<evidence type="ECO:0000313" key="2">
    <source>
        <dbReference type="EMBL" id="ETJ35681.1"/>
    </source>
</evidence>
<feature type="non-terminal residue" evidence="2">
    <location>
        <position position="262"/>
    </location>
</feature>
<name>W1XZT7_9ZZZZ</name>
<evidence type="ECO:0000259" key="1">
    <source>
        <dbReference type="Pfam" id="PF17989"/>
    </source>
</evidence>
<comment type="caution">
    <text evidence="2">The sequence shown here is derived from an EMBL/GenBank/DDBJ whole genome shotgun (WGS) entry which is preliminary data.</text>
</comment>
<feature type="domain" description="Actin-like protein N-terminal" evidence="1">
    <location>
        <begin position="22"/>
        <end position="162"/>
    </location>
</feature>
<dbReference type="Gene3D" id="3.30.420.40">
    <property type="match status" value="2"/>
</dbReference>
<dbReference type="AlphaFoldDB" id="W1XZT7"/>
<protein>
    <recommendedName>
        <fullName evidence="1">Actin-like protein N-terminal domain-containing protein</fullName>
    </recommendedName>
</protein>
<dbReference type="SUPFAM" id="SSF53067">
    <property type="entry name" value="Actin-like ATPase domain"/>
    <property type="match status" value="1"/>
</dbReference>
<accession>W1XZT7</accession>
<reference evidence="2" key="1">
    <citation type="submission" date="2013-12" db="EMBL/GenBank/DDBJ databases">
        <title>A Varibaculum cambriense genome reconstructed from a premature infant gut community with otherwise low bacterial novelty that shifts toward anaerobic metabolism during the third week of life.</title>
        <authorList>
            <person name="Brown C.T."/>
            <person name="Sharon I."/>
            <person name="Thomas B.C."/>
            <person name="Castelle C.J."/>
            <person name="Morowitz M.J."/>
            <person name="Banfield J.F."/>
        </authorList>
    </citation>
    <scope>NUCLEOTIDE SEQUENCE</scope>
</reference>
<dbReference type="InterPro" id="IPR040607">
    <property type="entry name" value="ALP_N"/>
</dbReference>
<dbReference type="Pfam" id="PF17989">
    <property type="entry name" value="ALP_N"/>
    <property type="match status" value="1"/>
</dbReference>
<dbReference type="CDD" id="cd10227">
    <property type="entry name" value="ASKHA_NBD_ParM-like"/>
    <property type="match status" value="1"/>
</dbReference>
<proteinExistence type="predicted"/>
<dbReference type="InterPro" id="IPR043129">
    <property type="entry name" value="ATPase_NBD"/>
</dbReference>
<dbReference type="EMBL" id="AZMM01009960">
    <property type="protein sequence ID" value="ETJ35681.1"/>
    <property type="molecule type" value="Genomic_DNA"/>
</dbReference>
<organism evidence="2">
    <name type="scientific">human gut metagenome</name>
    <dbReference type="NCBI Taxonomy" id="408170"/>
    <lineage>
        <taxon>unclassified sequences</taxon>
        <taxon>metagenomes</taxon>
        <taxon>organismal metagenomes</taxon>
    </lineage>
</organism>
<gene>
    <name evidence="2" type="ORF">Q604_UNBC09960G0001</name>
</gene>
<sequence length="262" mass="29836">MEKRNVAINNGVKNKKNEKFIIDVGNGVTKLKTVNGEYKKFLSTVVNKEIMELSDDTHMISVDGVSSIIGAKDGKTFPGERRYSRQDYLHTLLTAICVAHDNKSVEEINARVLLNLPLELYQDDTYSLKLKKFEKIKNKRAVVDSVVYNVNINEIVPLPEGLLLNTLSEELVENKRNMFLDFGYGTLDIIIALGYEIEQIKTVKKGISILYNAMAKKLNTTQQNIEYYYNMPTKAIIECEPRDISNIKETCLDEYADDILNI</sequence>